<organism evidence="1 2">
    <name type="scientific">Clostridium uliginosum</name>
    <dbReference type="NCBI Taxonomy" id="119641"/>
    <lineage>
        <taxon>Bacteria</taxon>
        <taxon>Bacillati</taxon>
        <taxon>Bacillota</taxon>
        <taxon>Clostridia</taxon>
        <taxon>Eubacteriales</taxon>
        <taxon>Clostridiaceae</taxon>
        <taxon>Clostridium</taxon>
    </lineage>
</organism>
<evidence type="ECO:0000313" key="2">
    <source>
        <dbReference type="Proteomes" id="UP000199263"/>
    </source>
</evidence>
<reference evidence="1 2" key="1">
    <citation type="submission" date="2016-10" db="EMBL/GenBank/DDBJ databases">
        <authorList>
            <person name="de Groot N.N."/>
        </authorList>
    </citation>
    <scope>NUCLEOTIDE SEQUENCE [LARGE SCALE GENOMIC DNA]</scope>
    <source>
        <strain evidence="1 2">DSM 12992</strain>
    </source>
</reference>
<gene>
    <name evidence="1" type="ORF">SAMN05421842_106141</name>
</gene>
<dbReference type="AlphaFoldDB" id="A0A1I1L2N9"/>
<name>A0A1I1L2N9_9CLOT</name>
<dbReference type="EMBL" id="FOMG01000006">
    <property type="protein sequence ID" value="SFC63880.1"/>
    <property type="molecule type" value="Genomic_DNA"/>
</dbReference>
<protein>
    <submittedName>
        <fullName evidence="1">Uncharacterized protein</fullName>
    </submittedName>
</protein>
<accession>A0A1I1L2N9</accession>
<proteinExistence type="predicted"/>
<dbReference type="Proteomes" id="UP000199263">
    <property type="component" value="Unassembled WGS sequence"/>
</dbReference>
<dbReference type="STRING" id="119641.SAMN05421842_106141"/>
<dbReference type="RefSeq" id="WP_090089711.1">
    <property type="nucleotide sequence ID" value="NZ_FOMG01000006.1"/>
</dbReference>
<sequence length="80" mass="9103">MDIKIKDLTQVIPNSNDLVLISQNENVRGSTVEEVRDKELRKEVENARGIYANLDDRLDEIDTSVLALEKKIDPIDCGMF</sequence>
<evidence type="ECO:0000313" key="1">
    <source>
        <dbReference type="EMBL" id="SFC63880.1"/>
    </source>
</evidence>
<keyword evidence="2" id="KW-1185">Reference proteome</keyword>